<protein>
    <submittedName>
        <fullName evidence="1">Uncharacterized protein</fullName>
    </submittedName>
</protein>
<dbReference type="Proteomes" id="UP000441336">
    <property type="component" value="Unassembled WGS sequence"/>
</dbReference>
<evidence type="ECO:0000313" key="1">
    <source>
        <dbReference type="EMBL" id="MVN77720.1"/>
    </source>
</evidence>
<dbReference type="AlphaFoldDB" id="A0A7K1TH28"/>
<keyword evidence="2" id="KW-1185">Reference proteome</keyword>
<comment type="caution">
    <text evidence="1">The sequence shown here is derived from an EMBL/GenBank/DDBJ whole genome shotgun (WGS) entry which is preliminary data.</text>
</comment>
<organism evidence="1 2">
    <name type="scientific">Hymenobacter ginkgonis</name>
    <dbReference type="NCBI Taxonomy" id="2682976"/>
    <lineage>
        <taxon>Bacteria</taxon>
        <taxon>Pseudomonadati</taxon>
        <taxon>Bacteroidota</taxon>
        <taxon>Cytophagia</taxon>
        <taxon>Cytophagales</taxon>
        <taxon>Hymenobacteraceae</taxon>
        <taxon>Hymenobacter</taxon>
    </lineage>
</organism>
<evidence type="ECO:0000313" key="2">
    <source>
        <dbReference type="Proteomes" id="UP000441336"/>
    </source>
</evidence>
<proteinExistence type="predicted"/>
<accession>A0A7K1TH28</accession>
<name>A0A7K1TH28_9BACT</name>
<gene>
    <name evidence="1" type="ORF">GO988_15410</name>
</gene>
<sequence length="86" mass="9709">MHLNTTPDLPLAKPCIRDLHELLHQHLSPQLVMLTPLPELERRLHEIAAQHPRFREEAPLVLSGEARRRHRYSGGLGVTGKASQVA</sequence>
<dbReference type="EMBL" id="WQKZ01000003">
    <property type="protein sequence ID" value="MVN77720.1"/>
    <property type="molecule type" value="Genomic_DNA"/>
</dbReference>
<reference evidence="1 2" key="1">
    <citation type="submission" date="2019-12" db="EMBL/GenBank/DDBJ databases">
        <title>Hymenobacter sp. HMF4947 Genome sequencing and assembly.</title>
        <authorList>
            <person name="Kang H."/>
            <person name="Cha I."/>
            <person name="Kim H."/>
            <person name="Joh K."/>
        </authorList>
    </citation>
    <scope>NUCLEOTIDE SEQUENCE [LARGE SCALE GENOMIC DNA]</scope>
    <source>
        <strain evidence="1 2">HMF4947</strain>
    </source>
</reference>
<dbReference type="RefSeq" id="WP_157567002.1">
    <property type="nucleotide sequence ID" value="NZ_WQKZ01000003.1"/>
</dbReference>